<comment type="caution">
    <text evidence="1">The sequence shown here is derived from an EMBL/GenBank/DDBJ whole genome shotgun (WGS) entry which is preliminary data.</text>
</comment>
<protein>
    <submittedName>
        <fullName evidence="1">Uncharacterized protein</fullName>
    </submittedName>
</protein>
<proteinExistence type="predicted"/>
<dbReference type="Proteomes" id="UP000541535">
    <property type="component" value="Unassembled WGS sequence"/>
</dbReference>
<evidence type="ECO:0000313" key="1">
    <source>
        <dbReference type="EMBL" id="MBB3122126.1"/>
    </source>
</evidence>
<gene>
    <name evidence="1" type="ORF">FHS03_005223</name>
</gene>
<organism evidence="1 2">
    <name type="scientific">Pseudoduganella violacea</name>
    <dbReference type="NCBI Taxonomy" id="1715466"/>
    <lineage>
        <taxon>Bacteria</taxon>
        <taxon>Pseudomonadati</taxon>
        <taxon>Pseudomonadota</taxon>
        <taxon>Betaproteobacteria</taxon>
        <taxon>Burkholderiales</taxon>
        <taxon>Oxalobacteraceae</taxon>
        <taxon>Telluria group</taxon>
        <taxon>Pseudoduganella</taxon>
    </lineage>
</organism>
<dbReference type="AlphaFoldDB" id="A0A7W5BFW1"/>
<accession>A0A7W5BFW1</accession>
<keyword evidence="2" id="KW-1185">Reference proteome</keyword>
<reference evidence="1 2" key="1">
    <citation type="submission" date="2020-08" db="EMBL/GenBank/DDBJ databases">
        <title>Genomic Encyclopedia of Type Strains, Phase III (KMG-III): the genomes of soil and plant-associated and newly described type strains.</title>
        <authorList>
            <person name="Whitman W."/>
        </authorList>
    </citation>
    <scope>NUCLEOTIDE SEQUENCE [LARGE SCALE GENOMIC DNA]</scope>
    <source>
        <strain evidence="1 2">CECT 8897</strain>
    </source>
</reference>
<dbReference type="RefSeq" id="WP_260110743.1">
    <property type="nucleotide sequence ID" value="NZ_JACHXD010000024.1"/>
</dbReference>
<dbReference type="EMBL" id="JACHXD010000024">
    <property type="protein sequence ID" value="MBB3122126.1"/>
    <property type="molecule type" value="Genomic_DNA"/>
</dbReference>
<sequence>MKSRRYPSLQTQLHVLAGQDHATVFPDMITKALEWAVAGRGSR</sequence>
<name>A0A7W5BFW1_9BURK</name>
<evidence type="ECO:0000313" key="2">
    <source>
        <dbReference type="Proteomes" id="UP000541535"/>
    </source>
</evidence>